<dbReference type="GO" id="GO:0005737">
    <property type="term" value="C:cytoplasm"/>
    <property type="evidence" value="ECO:0007669"/>
    <property type="project" value="UniProtKB-SubCell"/>
</dbReference>
<comment type="subcellular location">
    <subcellularLocation>
        <location evidence="1">Cytoplasm</location>
    </subcellularLocation>
</comment>
<dbReference type="GO" id="GO:0031122">
    <property type="term" value="P:cytoplasmic microtubule organization"/>
    <property type="evidence" value="ECO:0007669"/>
    <property type="project" value="TreeGrafter"/>
</dbReference>
<reference evidence="7" key="1">
    <citation type="journal article" date="2021" name="J Fungi (Basel)">
        <title>Virulence traits and population genomics of the black yeast Aureobasidium melanogenum.</title>
        <authorList>
            <person name="Cernosa A."/>
            <person name="Sun X."/>
            <person name="Gostincar C."/>
            <person name="Fang C."/>
            <person name="Gunde-Cimerman N."/>
            <person name="Song Z."/>
        </authorList>
    </citation>
    <scope>NUCLEOTIDE SEQUENCE</scope>
    <source>
        <strain evidence="7">EXF-9911</strain>
    </source>
</reference>
<feature type="domain" description="HOOK N-terminal" evidence="6">
    <location>
        <begin position="9"/>
        <end position="149"/>
    </location>
</feature>
<evidence type="ECO:0000256" key="2">
    <source>
        <dbReference type="ARBA" id="ARBA00022490"/>
    </source>
</evidence>
<keyword evidence="2" id="KW-0963">Cytoplasm</keyword>
<evidence type="ECO:0000313" key="7">
    <source>
        <dbReference type="EMBL" id="KAG9662201.1"/>
    </source>
</evidence>
<proteinExistence type="predicted"/>
<protein>
    <recommendedName>
        <fullName evidence="6">HOOK N-terminal domain-containing protein</fullName>
    </recommendedName>
</protein>
<sequence length="779" mass="88361">MADEAPPELAAALLKWVQAFQTFKKVEGWEDIQDGQVLWDILRDIDPDYFQDDLPEPPAKTLDHWIPRWQNLKHVNRLVTSYLRDSSGSIENPAGSRDPDLKAIATDASPRDTVMLLKTMLRAAMYSPESNQRMGRIVVGLGPEVAVTIAAAMKQMEEIDMSHTDAADRSDFEVTSETSTPAEQMSEKAALPINERVSLGTSGERDPELEQEEKLIQAFKAIKDLENNNAKAATELEELRQDKEELQQAFDAFKYEVENQGRKAAENDTMKDMQLKAERDRDYIAELEAELETLRDKSNAQERQIERYKTDTDAKQKLRDDMQLLRAERDDLLQKTRMNENLKKKIQALQDQEKTNSTLREDLRSANDRLQDLDRLKDQCSALQKANAENLKLIANGEQEIFDQKTTRKRIEHEYKVLTQKWEAAKERQVKDHETITDLENKLQTLELGGSNTNGASGGLGEELEASEKARAERAMDRSQGDNIPSADATILQQKLDAITARNNKLETEYLDILQDKLGLETALQDLREPTREPEENVPFLEQRKKLQAAQAEIQEMRNQQFTANTEMASIKEKLMAVQKQLTNKDVQLDGNAEYQTLTDRYSELHKHSESVEAELAEQRALLRHALLNSAQLLKESAETRNENEYKLLLQQLQAVRDAPDDDELLESTAAQLADRVEQARSDTIAANKLAEDRATEITTLKKQVESGATTTAAGNVPSAEFAALQRENKLMTSAWFDLSSRLQSNTVMLGRRKESPKSFLGKQRQLVTPGLVPGQHRR</sequence>
<keyword evidence="3 4" id="KW-0175">Coiled coil</keyword>
<dbReference type="PANTHER" id="PTHR18947">
    <property type="entry name" value="HOOK PROTEINS"/>
    <property type="match status" value="1"/>
</dbReference>
<name>A0A9P8DWW8_AURME</name>
<gene>
    <name evidence="7" type="ORF">KCU76_g19163</name>
</gene>
<evidence type="ECO:0000256" key="1">
    <source>
        <dbReference type="ARBA" id="ARBA00004496"/>
    </source>
</evidence>
<dbReference type="GO" id="GO:0051959">
    <property type="term" value="F:dynein light intermediate chain binding"/>
    <property type="evidence" value="ECO:0007669"/>
    <property type="project" value="TreeGrafter"/>
</dbReference>
<dbReference type="PANTHER" id="PTHR18947:SF28">
    <property type="entry name" value="GIRDIN, ISOFORM A"/>
    <property type="match status" value="1"/>
</dbReference>
<dbReference type="CDD" id="cd22211">
    <property type="entry name" value="HkD_SF"/>
    <property type="match status" value="1"/>
</dbReference>
<feature type="compositionally biased region" description="Polar residues" evidence="5">
    <location>
        <begin position="173"/>
        <end position="183"/>
    </location>
</feature>
<evidence type="ECO:0000256" key="5">
    <source>
        <dbReference type="SAM" id="MobiDB-lite"/>
    </source>
</evidence>
<evidence type="ECO:0000256" key="3">
    <source>
        <dbReference type="ARBA" id="ARBA00023054"/>
    </source>
</evidence>
<evidence type="ECO:0000259" key="6">
    <source>
        <dbReference type="Pfam" id="PF19047"/>
    </source>
</evidence>
<dbReference type="AlphaFoldDB" id="A0A9P8DWW8"/>
<dbReference type="Proteomes" id="UP000779574">
    <property type="component" value="Unassembled WGS sequence"/>
</dbReference>
<dbReference type="EMBL" id="JAHFXF010001864">
    <property type="protein sequence ID" value="KAG9662201.1"/>
    <property type="molecule type" value="Genomic_DNA"/>
</dbReference>
<dbReference type="GO" id="GO:0030705">
    <property type="term" value="P:cytoskeleton-dependent intracellular transport"/>
    <property type="evidence" value="ECO:0007669"/>
    <property type="project" value="InterPro"/>
</dbReference>
<comment type="caution">
    <text evidence="7">The sequence shown here is derived from an EMBL/GenBank/DDBJ whole genome shotgun (WGS) entry which is preliminary data.</text>
</comment>
<feature type="non-terminal residue" evidence="7">
    <location>
        <position position="779"/>
    </location>
</feature>
<dbReference type="OrthoDB" id="2129491at2759"/>
<dbReference type="Gene3D" id="1.10.418.10">
    <property type="entry name" value="Calponin-like domain"/>
    <property type="match status" value="1"/>
</dbReference>
<dbReference type="GO" id="GO:0008017">
    <property type="term" value="F:microtubule binding"/>
    <property type="evidence" value="ECO:0007669"/>
    <property type="project" value="TreeGrafter"/>
</dbReference>
<dbReference type="InterPro" id="IPR043936">
    <property type="entry name" value="HOOK_N"/>
</dbReference>
<evidence type="ECO:0000256" key="4">
    <source>
        <dbReference type="SAM" id="Coils"/>
    </source>
</evidence>
<feature type="region of interest" description="Disordered" evidence="5">
    <location>
        <begin position="164"/>
        <end position="209"/>
    </location>
</feature>
<evidence type="ECO:0000313" key="8">
    <source>
        <dbReference type="Proteomes" id="UP000779574"/>
    </source>
</evidence>
<feature type="coiled-coil region" evidence="4">
    <location>
        <begin position="540"/>
        <end position="567"/>
    </location>
</feature>
<organism evidence="7 8">
    <name type="scientific">Aureobasidium melanogenum</name>
    <name type="common">Aureobasidium pullulans var. melanogenum</name>
    <dbReference type="NCBI Taxonomy" id="46634"/>
    <lineage>
        <taxon>Eukaryota</taxon>
        <taxon>Fungi</taxon>
        <taxon>Dikarya</taxon>
        <taxon>Ascomycota</taxon>
        <taxon>Pezizomycotina</taxon>
        <taxon>Dothideomycetes</taxon>
        <taxon>Dothideomycetidae</taxon>
        <taxon>Dothideales</taxon>
        <taxon>Saccotheciaceae</taxon>
        <taxon>Aureobasidium</taxon>
    </lineage>
</organism>
<dbReference type="SUPFAM" id="SSF116907">
    <property type="entry name" value="Hook domain"/>
    <property type="match status" value="1"/>
</dbReference>
<reference evidence="7" key="2">
    <citation type="submission" date="2021-08" db="EMBL/GenBank/DDBJ databases">
        <authorList>
            <person name="Gostincar C."/>
            <person name="Sun X."/>
            <person name="Song Z."/>
            <person name="Gunde-Cimerman N."/>
        </authorList>
    </citation>
    <scope>NUCLEOTIDE SEQUENCE</scope>
    <source>
        <strain evidence="7">EXF-9911</strain>
    </source>
</reference>
<accession>A0A9P8DWW8</accession>
<dbReference type="Pfam" id="PF19047">
    <property type="entry name" value="HOOK_N"/>
    <property type="match status" value="1"/>
</dbReference>
<dbReference type="GO" id="GO:0005815">
    <property type="term" value="C:microtubule organizing center"/>
    <property type="evidence" value="ECO:0007669"/>
    <property type="project" value="TreeGrafter"/>
</dbReference>
<dbReference type="InterPro" id="IPR036872">
    <property type="entry name" value="CH_dom_sf"/>
</dbReference>